<feature type="domain" description="L,D-TPase catalytic" evidence="6">
    <location>
        <begin position="12"/>
        <end position="185"/>
    </location>
</feature>
<dbReference type="GO" id="GO:0071555">
    <property type="term" value="P:cell wall organization"/>
    <property type="evidence" value="ECO:0007669"/>
    <property type="project" value="UniProtKB-UniRule"/>
</dbReference>
<evidence type="ECO:0000259" key="6">
    <source>
        <dbReference type="PROSITE" id="PS52029"/>
    </source>
</evidence>
<keyword evidence="8" id="KW-1185">Reference proteome</keyword>
<dbReference type="EMBL" id="JAAKZH010000007">
    <property type="protein sequence ID" value="NGO65871.1"/>
    <property type="molecule type" value="Genomic_DNA"/>
</dbReference>
<evidence type="ECO:0000256" key="1">
    <source>
        <dbReference type="ARBA" id="ARBA00001947"/>
    </source>
</evidence>
<evidence type="ECO:0000256" key="2">
    <source>
        <dbReference type="ARBA" id="ARBA00022723"/>
    </source>
</evidence>
<keyword evidence="3" id="KW-0378">Hydrolase</keyword>
<dbReference type="RefSeq" id="WP_163897916.1">
    <property type="nucleotide sequence ID" value="NZ_CP048425.1"/>
</dbReference>
<dbReference type="PANTHER" id="PTHR38589">
    <property type="entry name" value="BLR0621 PROTEIN"/>
    <property type="match status" value="1"/>
</dbReference>
<dbReference type="InterPro" id="IPR055438">
    <property type="entry name" value="AstE_AspA_cat"/>
</dbReference>
<feature type="active site" description="Proton donor/acceptor" evidence="5">
    <location>
        <position position="149"/>
    </location>
</feature>
<dbReference type="AlphaFoldDB" id="A0A6M1S6C1"/>
<feature type="active site" description="Nucleophile" evidence="5">
    <location>
        <position position="161"/>
    </location>
</feature>
<dbReference type="PANTHER" id="PTHR38589:SF1">
    <property type="entry name" value="BLR0621 PROTEIN"/>
    <property type="match status" value="1"/>
</dbReference>
<dbReference type="GO" id="GO:0016788">
    <property type="term" value="F:hydrolase activity, acting on ester bonds"/>
    <property type="evidence" value="ECO:0007669"/>
    <property type="project" value="InterPro"/>
</dbReference>
<proteinExistence type="predicted"/>
<dbReference type="GO" id="GO:0009252">
    <property type="term" value="P:peptidoglycan biosynthetic process"/>
    <property type="evidence" value="ECO:0007669"/>
    <property type="project" value="UniProtKB-KW"/>
</dbReference>
<keyword evidence="5" id="KW-0133">Cell shape</keyword>
<dbReference type="Pfam" id="PF24827">
    <property type="entry name" value="AstE_AspA_cat"/>
    <property type="match status" value="1"/>
</dbReference>
<comment type="pathway">
    <text evidence="5">Cell wall biogenesis; peptidoglycan biosynthesis.</text>
</comment>
<evidence type="ECO:0000313" key="8">
    <source>
        <dbReference type="Proteomes" id="UP000477849"/>
    </source>
</evidence>
<keyword evidence="2" id="KW-0479">Metal-binding</keyword>
<keyword evidence="5" id="KW-0573">Peptidoglycan synthesis</keyword>
<gene>
    <name evidence="7" type="ORF">G6N76_19535</name>
</gene>
<organism evidence="7 8">
    <name type="scientific">Rhizobium daejeonense</name>
    <dbReference type="NCBI Taxonomy" id="240521"/>
    <lineage>
        <taxon>Bacteria</taxon>
        <taxon>Pseudomonadati</taxon>
        <taxon>Pseudomonadota</taxon>
        <taxon>Alphaproteobacteria</taxon>
        <taxon>Hyphomicrobiales</taxon>
        <taxon>Rhizobiaceae</taxon>
        <taxon>Rhizobium/Agrobacterium group</taxon>
        <taxon>Rhizobium</taxon>
    </lineage>
</organism>
<reference evidence="7 8" key="1">
    <citation type="submission" date="2020-02" db="EMBL/GenBank/DDBJ databases">
        <title>Genome sequence of the type strain CCBAU10050 of Rhizobium daejeonense.</title>
        <authorList>
            <person name="Gao J."/>
            <person name="Sun J."/>
        </authorList>
    </citation>
    <scope>NUCLEOTIDE SEQUENCE [LARGE SCALE GENOMIC DNA]</scope>
    <source>
        <strain evidence="7 8">CCBAU10050</strain>
    </source>
</reference>
<dbReference type="InterPro" id="IPR005490">
    <property type="entry name" value="LD_TPept_cat_dom"/>
</dbReference>
<keyword evidence="4" id="KW-0862">Zinc</keyword>
<protein>
    <submittedName>
        <fullName evidence="7">L,D-transpeptidase family protein</fullName>
    </submittedName>
</protein>
<dbReference type="Pfam" id="PF03734">
    <property type="entry name" value="YkuD"/>
    <property type="match status" value="1"/>
</dbReference>
<evidence type="ECO:0000313" key="7">
    <source>
        <dbReference type="EMBL" id="NGO65871.1"/>
    </source>
</evidence>
<name>A0A6M1S6C1_9HYPH</name>
<dbReference type="SUPFAM" id="SSF53187">
    <property type="entry name" value="Zn-dependent exopeptidases"/>
    <property type="match status" value="1"/>
</dbReference>
<dbReference type="GO" id="GO:0016740">
    <property type="term" value="F:transferase activity"/>
    <property type="evidence" value="ECO:0007669"/>
    <property type="project" value="InterPro"/>
</dbReference>
<evidence type="ECO:0000256" key="5">
    <source>
        <dbReference type="PROSITE-ProRule" id="PRU01373"/>
    </source>
</evidence>
<evidence type="ECO:0000256" key="3">
    <source>
        <dbReference type="ARBA" id="ARBA00022801"/>
    </source>
</evidence>
<sequence>MNDISASHLVQPVIKVRAGQDPDQPHRGTLTIGNWTIPCAVGRSGLRDPALKREGDGATPIGTFPLRYGFYDPEALGDEPRSFAFPFLEKPANYNWVEDPESPFYNQFVLDMSPEAQTRTGERLFDLFIPVGWNDSTPRAAGGSAIFMHAARPDFSGTQGCVAIAHDQLLEFASRLQPGMMIDIAPADAPEQVTPPVQTETMECVSFRALQPGPSLIVTGSVHGNETCGPTAIARVIAEFRCGRLRLARGSVTFVPVVNALAYRWNRREGDRNLNRDLGEKPVPVDNEDRIANVLCPLLREHDVLIDLHSFSSPGVPFALIGPADNNGTLEPFAKAAQEEALVKALGLPMVVHGWMDAFKQAATVRAERGFPEISLTHSVGTTEYMRFAGGYGVTVECGTHTDPQGTAVGYRTILNGLAHLGLVVADPILPKDAPQVWEISEALMADAAEDRLSRRFAAGEAVREGEVIGQRASGQPIRAPYDGAIIFASLTAEPGTELCFFCRPSDRLGD</sequence>
<dbReference type="GO" id="GO:0046872">
    <property type="term" value="F:metal ion binding"/>
    <property type="evidence" value="ECO:0007669"/>
    <property type="project" value="UniProtKB-KW"/>
</dbReference>
<comment type="cofactor">
    <cofactor evidence="1">
        <name>Zn(2+)</name>
        <dbReference type="ChEBI" id="CHEBI:29105"/>
    </cofactor>
</comment>
<comment type="caution">
    <text evidence="7">The sequence shown here is derived from an EMBL/GenBank/DDBJ whole genome shotgun (WGS) entry which is preliminary data.</text>
</comment>
<keyword evidence="5" id="KW-0961">Cell wall biogenesis/degradation</keyword>
<dbReference type="Proteomes" id="UP000477849">
    <property type="component" value="Unassembled WGS sequence"/>
</dbReference>
<evidence type="ECO:0000256" key="4">
    <source>
        <dbReference type="ARBA" id="ARBA00022833"/>
    </source>
</evidence>
<accession>A0A6M1S6C1</accession>
<dbReference type="Gene3D" id="3.40.630.10">
    <property type="entry name" value="Zn peptidases"/>
    <property type="match status" value="1"/>
</dbReference>
<dbReference type="PROSITE" id="PS52029">
    <property type="entry name" value="LD_TPASE"/>
    <property type="match status" value="1"/>
</dbReference>
<dbReference type="GO" id="GO:0008360">
    <property type="term" value="P:regulation of cell shape"/>
    <property type="evidence" value="ECO:0007669"/>
    <property type="project" value="UniProtKB-UniRule"/>
</dbReference>